<proteinExistence type="inferred from homology"/>
<dbReference type="Pfam" id="PF00079">
    <property type="entry name" value="Serpin"/>
    <property type="match status" value="1"/>
</dbReference>
<dbReference type="Gene3D" id="2.30.39.10">
    <property type="entry name" value="Alpha-1-antitrypsin, domain 1"/>
    <property type="match status" value="1"/>
</dbReference>
<dbReference type="GO" id="GO:0004867">
    <property type="term" value="F:serine-type endopeptidase inhibitor activity"/>
    <property type="evidence" value="ECO:0007669"/>
    <property type="project" value="InterPro"/>
</dbReference>
<comment type="similarity">
    <text evidence="1">Belongs to the serpin family.</text>
</comment>
<evidence type="ECO:0000259" key="3">
    <source>
        <dbReference type="SMART" id="SM00093"/>
    </source>
</evidence>
<dbReference type="SUPFAM" id="SSF56574">
    <property type="entry name" value="Serpins"/>
    <property type="match status" value="1"/>
</dbReference>
<dbReference type="InterPro" id="IPR042178">
    <property type="entry name" value="Serpin_sf_1"/>
</dbReference>
<feature type="domain" description="Serpin" evidence="3">
    <location>
        <begin position="57"/>
        <end position="409"/>
    </location>
</feature>
<reference evidence="4" key="1">
    <citation type="submission" date="2020-10" db="EMBL/GenBank/DDBJ databases">
        <authorList>
            <person name="Gilroy R."/>
        </authorList>
    </citation>
    <scope>NUCLEOTIDE SEQUENCE</scope>
    <source>
        <strain evidence="4">ChiSjej1B19-7085</strain>
    </source>
</reference>
<dbReference type="AlphaFoldDB" id="A0A9D1DRF1"/>
<sequence length="410" mass="43469">MKRRKGQIFALCAAVLLAAGMQPVGAAELLGSQGLQTEAAAIGAQTGVSTSSAGFALSLLRGLHTSGQNALISPVSAEFALGMAANGADSQTLEQLEQVLGGSPEILNSTNLSRKNSLEQSGVQVANSVWMNTQYGGIPQGNPVWDQYAETLEQYYSAQLGAEDLGSTEGIGAVNAWVNENTNGMIPSIFDSPDSGMRLCLVNALSMDAKWVSPYDPSDVHEGTFTTASGAQQQAEFMDSTEEYFQVDGAAGIRKYYRDSTLAFTAILPDGTLDAYLDTLTAEDLAELWNTPSSGRAQSSLPKFKIEQQYQLNDTLSQMGLTDAFNPDAADFSGITGEENLYISTVVQKTVLEVNEDGTKAAAATGIGINVTSAPLPPEHTIEFNRPFLFAVVDTQTNTPVFLGVCESVE</sequence>
<dbReference type="InterPro" id="IPR023796">
    <property type="entry name" value="Serpin_dom"/>
</dbReference>
<evidence type="ECO:0000256" key="2">
    <source>
        <dbReference type="SAM" id="SignalP"/>
    </source>
</evidence>
<gene>
    <name evidence="4" type="ORF">IAA54_08060</name>
</gene>
<dbReference type="Proteomes" id="UP000886785">
    <property type="component" value="Unassembled WGS sequence"/>
</dbReference>
<dbReference type="EMBL" id="DVHF01000088">
    <property type="protein sequence ID" value="HIR57611.1"/>
    <property type="molecule type" value="Genomic_DNA"/>
</dbReference>
<dbReference type="InterPro" id="IPR042185">
    <property type="entry name" value="Serpin_sf_2"/>
</dbReference>
<name>A0A9D1DRF1_9FIRM</name>
<accession>A0A9D1DRF1</accession>
<feature type="signal peptide" evidence="2">
    <location>
        <begin position="1"/>
        <end position="26"/>
    </location>
</feature>
<keyword evidence="2" id="KW-0732">Signal</keyword>
<protein>
    <submittedName>
        <fullName evidence="4">Serpin family protein</fullName>
    </submittedName>
</protein>
<feature type="chain" id="PRO_5039635074" evidence="2">
    <location>
        <begin position="27"/>
        <end position="410"/>
    </location>
</feature>
<evidence type="ECO:0000256" key="1">
    <source>
        <dbReference type="RuleBase" id="RU000411"/>
    </source>
</evidence>
<evidence type="ECO:0000313" key="5">
    <source>
        <dbReference type="Proteomes" id="UP000886785"/>
    </source>
</evidence>
<evidence type="ECO:0000313" key="4">
    <source>
        <dbReference type="EMBL" id="HIR57611.1"/>
    </source>
</evidence>
<comment type="caution">
    <text evidence="4">The sequence shown here is derived from an EMBL/GenBank/DDBJ whole genome shotgun (WGS) entry which is preliminary data.</text>
</comment>
<dbReference type="GO" id="GO:0005615">
    <property type="term" value="C:extracellular space"/>
    <property type="evidence" value="ECO:0007669"/>
    <property type="project" value="InterPro"/>
</dbReference>
<dbReference type="PANTHER" id="PTHR11461">
    <property type="entry name" value="SERINE PROTEASE INHIBITOR, SERPIN"/>
    <property type="match status" value="1"/>
</dbReference>
<organism evidence="4 5">
    <name type="scientific">Candidatus Gallacutalibacter pullicola</name>
    <dbReference type="NCBI Taxonomy" id="2840830"/>
    <lineage>
        <taxon>Bacteria</taxon>
        <taxon>Bacillati</taxon>
        <taxon>Bacillota</taxon>
        <taxon>Clostridia</taxon>
        <taxon>Eubacteriales</taxon>
        <taxon>Candidatus Gallacutalibacter</taxon>
    </lineage>
</organism>
<dbReference type="InterPro" id="IPR023795">
    <property type="entry name" value="Serpin_CS"/>
</dbReference>
<dbReference type="InterPro" id="IPR036186">
    <property type="entry name" value="Serpin_sf"/>
</dbReference>
<dbReference type="CDD" id="cd19589">
    <property type="entry name" value="serpin_tengpin-like"/>
    <property type="match status" value="1"/>
</dbReference>
<reference evidence="4" key="2">
    <citation type="journal article" date="2021" name="PeerJ">
        <title>Extensive microbial diversity within the chicken gut microbiome revealed by metagenomics and culture.</title>
        <authorList>
            <person name="Gilroy R."/>
            <person name="Ravi A."/>
            <person name="Getino M."/>
            <person name="Pursley I."/>
            <person name="Horton D.L."/>
            <person name="Alikhan N.F."/>
            <person name="Baker D."/>
            <person name="Gharbi K."/>
            <person name="Hall N."/>
            <person name="Watson M."/>
            <person name="Adriaenssens E.M."/>
            <person name="Foster-Nyarko E."/>
            <person name="Jarju S."/>
            <person name="Secka A."/>
            <person name="Antonio M."/>
            <person name="Oren A."/>
            <person name="Chaudhuri R.R."/>
            <person name="La Ragione R."/>
            <person name="Hildebrand F."/>
            <person name="Pallen M.J."/>
        </authorList>
    </citation>
    <scope>NUCLEOTIDE SEQUENCE</scope>
    <source>
        <strain evidence="4">ChiSjej1B19-7085</strain>
    </source>
</reference>
<dbReference type="PROSITE" id="PS00284">
    <property type="entry name" value="SERPIN"/>
    <property type="match status" value="1"/>
</dbReference>
<dbReference type="PANTHER" id="PTHR11461:SF211">
    <property type="entry name" value="GH10112P-RELATED"/>
    <property type="match status" value="1"/>
</dbReference>
<dbReference type="InterPro" id="IPR000215">
    <property type="entry name" value="Serpin_fam"/>
</dbReference>
<dbReference type="Gene3D" id="3.30.497.10">
    <property type="entry name" value="Antithrombin, subunit I, domain 2"/>
    <property type="match status" value="1"/>
</dbReference>
<dbReference type="SMART" id="SM00093">
    <property type="entry name" value="SERPIN"/>
    <property type="match status" value="1"/>
</dbReference>